<reference evidence="6 7" key="1">
    <citation type="submission" date="2017-08" db="EMBL/GenBank/DDBJ databases">
        <title>Acidophilic green algal genome provides insights into adaptation to an acidic environment.</title>
        <authorList>
            <person name="Hirooka S."/>
            <person name="Hirose Y."/>
            <person name="Kanesaki Y."/>
            <person name="Higuchi S."/>
            <person name="Fujiwara T."/>
            <person name="Onuma R."/>
            <person name="Era A."/>
            <person name="Ohbayashi R."/>
            <person name="Uzuka A."/>
            <person name="Nozaki H."/>
            <person name="Yoshikawa H."/>
            <person name="Miyagishima S.Y."/>
        </authorList>
    </citation>
    <scope>NUCLEOTIDE SEQUENCE [LARGE SCALE GENOMIC DNA]</scope>
    <source>
        <strain evidence="6 7">NIES-2499</strain>
    </source>
</reference>
<feature type="compositionally biased region" description="Gly residues" evidence="4">
    <location>
        <begin position="316"/>
        <end position="326"/>
    </location>
</feature>
<sequence length="1172" mass="122149">MVSGKVTKWDEESLRSYYSAFHKHGDDWMQVASASGPGKSAEMCENLHKQHQTFLGLPSSPALATAFVAMVQDHYNNIKDEPWVEEESARGTHGMDNGGDAVMSGADQDMDADDECASLVVSPRLKRTPKPSAKVLAASPGNRKGQTPQSARLRAAQEHQQENGSARKRRQRRLFEDEDQQLSQPSYNMNRWKSQHQNDDVGEGVDALLSLATAAAHNVSSSMVGVGGGATTGGSVTEAETSVAATGNATEGNTTAGEDAETVRGSGRRPPRASAVGVGHVVAGLMSSPVRSSGGHRGGRSTPGASGKAGTPTKTGKGGRSSGKGGRGGRSKKGAKRRYASTFSSESEGSEDEYGGEGRSLPMSAPHHRTSGSASEQQGGHSAPLPNGGRRARTGSGVLMPGGITRQASDSEGGASQYNPMMDQMPMDLGMYDFNSALLPAFDLTQFQGMNGMNEGVVGGLDIFSARPSQGTASKAHHKADMRHQMMMAHRRRRKPAQERMMGPMSPFMKALMPGGSGMSRVSTLGLTGTPTASSAAAAAAVSALSPGLLSSPGFLQGLHAPVLSEMASPKESALRHCLASHRVRRWCMFEFQFSALDRPWFLRNELSELLQLMCGGAQAPVPNKLTRSEWGILRSVFGKPRRFSTQFVKEERVKLEAYREHVRRIYDEAGSGSGLEVPAELPRPLRVGQAVVARHPGVKALHDGTILTVNGSKYRVQFNRSELMTEMVRDVDIMPVDPYENMPLNIPLMPAVLNGRPRLPLGAPKRRIAPRQIPRGAPSDAGKLIGGGALAAGAGLMHMEGSSELHAVRESDEDIINEMSELLDRKDALVTRLSGMNNEAETTQLDEQGQRPLKEDFRVMYAQLVLQLKEINSKLEVLKTRLTSRQAQVAAGGGNAAAAGSLRSGSGGSTDAASQGQNVMLNRNGGLSSSPIAAVPPGSAMASMPLSASALALAPGMVPQAGSSSGMAGSAFRADLQRLVSVSTAGPGTVVGAAAAASGGNGGEVATKAGGSAAASAGEAVAVGAGSSGLLKVGALAAMSGLSAPLSDSATTIAATILAVATSDAKAVVEKWKADFVSGAGAQVIKEEASGNIMARHGPPTSGVQRLVTGCIATLFTLQQCTSEAVSPAVVEAAMDAALRLLAPHAVASPEGFAAVSEHIKSLRSQLASRA</sequence>
<keyword evidence="7" id="KW-1185">Reference proteome</keyword>
<feature type="region of interest" description="Disordered" evidence="4">
    <location>
        <begin position="231"/>
        <end position="274"/>
    </location>
</feature>
<feature type="compositionally biased region" description="Low complexity" evidence="4">
    <location>
        <begin position="233"/>
        <end position="257"/>
    </location>
</feature>
<keyword evidence="3" id="KW-0539">Nucleus</keyword>
<dbReference type="Pfam" id="PF19438">
    <property type="entry name" value="LIN9_C"/>
    <property type="match status" value="1"/>
</dbReference>
<evidence type="ECO:0000256" key="3">
    <source>
        <dbReference type="ARBA" id="ARBA00023242"/>
    </source>
</evidence>
<feature type="region of interest" description="Disordered" evidence="4">
    <location>
        <begin position="286"/>
        <end position="420"/>
    </location>
</feature>
<dbReference type="SMART" id="SM01135">
    <property type="entry name" value="DIRP"/>
    <property type="match status" value="1"/>
</dbReference>
<feature type="compositionally biased region" description="Polar residues" evidence="4">
    <location>
        <begin position="371"/>
        <end position="380"/>
    </location>
</feature>
<dbReference type="AlphaFoldDB" id="A0A250XDH1"/>
<dbReference type="GO" id="GO:0005654">
    <property type="term" value="C:nucleoplasm"/>
    <property type="evidence" value="ECO:0007669"/>
    <property type="project" value="TreeGrafter"/>
</dbReference>
<feature type="compositionally biased region" description="Polar residues" evidence="4">
    <location>
        <begin position="406"/>
        <end position="419"/>
    </location>
</feature>
<organism evidence="6 7">
    <name type="scientific">Chlamydomonas eustigma</name>
    <dbReference type="NCBI Taxonomy" id="1157962"/>
    <lineage>
        <taxon>Eukaryota</taxon>
        <taxon>Viridiplantae</taxon>
        <taxon>Chlorophyta</taxon>
        <taxon>core chlorophytes</taxon>
        <taxon>Chlorophyceae</taxon>
        <taxon>CS clade</taxon>
        <taxon>Chlamydomonadales</taxon>
        <taxon>Chlamydomonadaceae</taxon>
        <taxon>Chlamydomonas</taxon>
    </lineage>
</organism>
<dbReference type="GO" id="GO:0051726">
    <property type="term" value="P:regulation of cell cycle"/>
    <property type="evidence" value="ECO:0007669"/>
    <property type="project" value="TreeGrafter"/>
</dbReference>
<proteinExistence type="inferred from homology"/>
<feature type="compositionally biased region" description="Low complexity" evidence="4">
    <location>
        <begin position="300"/>
        <end position="315"/>
    </location>
</feature>
<dbReference type="InterPro" id="IPR010561">
    <property type="entry name" value="LIN-9/ALY1"/>
</dbReference>
<dbReference type="GO" id="GO:0006351">
    <property type="term" value="P:DNA-templated transcription"/>
    <property type="evidence" value="ECO:0007669"/>
    <property type="project" value="InterPro"/>
</dbReference>
<feature type="region of interest" description="Disordered" evidence="4">
    <location>
        <begin position="121"/>
        <end position="199"/>
    </location>
</feature>
<dbReference type="GO" id="GO:0017053">
    <property type="term" value="C:transcription repressor complex"/>
    <property type="evidence" value="ECO:0007669"/>
    <property type="project" value="InterPro"/>
</dbReference>
<name>A0A250XDH1_9CHLO</name>
<dbReference type="GO" id="GO:0006357">
    <property type="term" value="P:regulation of transcription by RNA polymerase II"/>
    <property type="evidence" value="ECO:0007669"/>
    <property type="project" value="TreeGrafter"/>
</dbReference>
<dbReference type="PANTHER" id="PTHR21689">
    <property type="entry name" value="LIN-9"/>
    <property type="match status" value="1"/>
</dbReference>
<comment type="similarity">
    <text evidence="2">Belongs to the lin-9 family.</text>
</comment>
<feature type="domain" description="DIRP" evidence="5">
    <location>
        <begin position="594"/>
        <end position="698"/>
    </location>
</feature>
<dbReference type="PANTHER" id="PTHR21689:SF2">
    <property type="entry name" value="PROTEIN LIN-9 HOMOLOG"/>
    <property type="match status" value="1"/>
</dbReference>
<feature type="compositionally biased region" description="Basic residues" evidence="4">
    <location>
        <begin position="327"/>
        <end position="339"/>
    </location>
</feature>
<dbReference type="OrthoDB" id="2339771at2759"/>
<protein>
    <recommendedName>
        <fullName evidence="5">DIRP domain-containing protein</fullName>
    </recommendedName>
</protein>
<evidence type="ECO:0000256" key="2">
    <source>
        <dbReference type="ARBA" id="ARBA00006732"/>
    </source>
</evidence>
<comment type="caution">
    <text evidence="6">The sequence shown here is derived from an EMBL/GenBank/DDBJ whole genome shotgun (WGS) entry which is preliminary data.</text>
</comment>
<evidence type="ECO:0000256" key="4">
    <source>
        <dbReference type="SAM" id="MobiDB-lite"/>
    </source>
</evidence>
<evidence type="ECO:0000313" key="6">
    <source>
        <dbReference type="EMBL" id="GAX80922.1"/>
    </source>
</evidence>
<dbReference type="InterPro" id="IPR045831">
    <property type="entry name" value="LIN9_C"/>
</dbReference>
<feature type="region of interest" description="Disordered" evidence="4">
    <location>
        <begin position="85"/>
        <end position="108"/>
    </location>
</feature>
<dbReference type="STRING" id="1157962.A0A250XDH1"/>
<accession>A0A250XDH1</accession>
<feature type="compositionally biased region" description="Polar residues" evidence="4">
    <location>
        <begin position="181"/>
        <end position="192"/>
    </location>
</feature>
<dbReference type="EMBL" id="BEGY01000058">
    <property type="protein sequence ID" value="GAX80922.1"/>
    <property type="molecule type" value="Genomic_DNA"/>
</dbReference>
<dbReference type="GO" id="GO:0003677">
    <property type="term" value="F:DNA binding"/>
    <property type="evidence" value="ECO:0007669"/>
    <property type="project" value="TreeGrafter"/>
</dbReference>
<evidence type="ECO:0000313" key="7">
    <source>
        <dbReference type="Proteomes" id="UP000232323"/>
    </source>
</evidence>
<dbReference type="Pfam" id="PF06584">
    <property type="entry name" value="DIRP"/>
    <property type="match status" value="1"/>
</dbReference>
<dbReference type="Proteomes" id="UP000232323">
    <property type="component" value="Unassembled WGS sequence"/>
</dbReference>
<comment type="subcellular location">
    <subcellularLocation>
        <location evidence="1">Nucleus</location>
    </subcellularLocation>
</comment>
<evidence type="ECO:0000256" key="1">
    <source>
        <dbReference type="ARBA" id="ARBA00004123"/>
    </source>
</evidence>
<gene>
    <name evidence="6" type="ORF">CEUSTIGMA_g8357.t1</name>
</gene>
<evidence type="ECO:0000259" key="5">
    <source>
        <dbReference type="SMART" id="SM01135"/>
    </source>
</evidence>
<dbReference type="InterPro" id="IPR033471">
    <property type="entry name" value="DIRP"/>
</dbReference>